<keyword evidence="3 5" id="KW-0687">Ribonucleoprotein</keyword>
<protein>
    <recommendedName>
        <fullName evidence="4 5">Large ribosomal subunit protein bL32</fullName>
    </recommendedName>
</protein>
<dbReference type="OrthoDB" id="9812874at2"/>
<sequence length="60" mass="6709">MAVPKRKTSKSRKGKRRSHLSVKPMNITNCPQCSAVTPTHVVCPNCGYYMGRTLVESEED</sequence>
<keyword evidence="8" id="KW-1185">Reference proteome</keyword>
<dbReference type="EMBL" id="CP036316">
    <property type="protein sequence ID" value="QDT66201.1"/>
    <property type="molecule type" value="Genomic_DNA"/>
</dbReference>
<gene>
    <name evidence="5 7" type="primary">rpmF</name>
    <name evidence="7" type="ORF">V22_34660</name>
</gene>
<dbReference type="Proteomes" id="UP000319976">
    <property type="component" value="Chromosome"/>
</dbReference>
<dbReference type="PANTHER" id="PTHR35534">
    <property type="entry name" value="50S RIBOSOMAL PROTEIN L32"/>
    <property type="match status" value="1"/>
</dbReference>
<dbReference type="GO" id="GO:0003735">
    <property type="term" value="F:structural constituent of ribosome"/>
    <property type="evidence" value="ECO:0007669"/>
    <property type="project" value="InterPro"/>
</dbReference>
<evidence type="ECO:0000313" key="7">
    <source>
        <dbReference type="EMBL" id="QDT66201.1"/>
    </source>
</evidence>
<evidence type="ECO:0000256" key="2">
    <source>
        <dbReference type="ARBA" id="ARBA00022980"/>
    </source>
</evidence>
<evidence type="ECO:0000256" key="5">
    <source>
        <dbReference type="HAMAP-Rule" id="MF_00340"/>
    </source>
</evidence>
<comment type="similarity">
    <text evidence="1 5">Belongs to the bacterial ribosomal protein bL32 family.</text>
</comment>
<evidence type="ECO:0000256" key="4">
    <source>
        <dbReference type="ARBA" id="ARBA00035178"/>
    </source>
</evidence>
<dbReference type="HAMAP" id="MF_00340">
    <property type="entry name" value="Ribosomal_bL32"/>
    <property type="match status" value="1"/>
</dbReference>
<dbReference type="GO" id="GO:0015934">
    <property type="term" value="C:large ribosomal subunit"/>
    <property type="evidence" value="ECO:0007669"/>
    <property type="project" value="InterPro"/>
</dbReference>
<accession>A0A517TCV3</accession>
<dbReference type="GO" id="GO:0006412">
    <property type="term" value="P:translation"/>
    <property type="evidence" value="ECO:0007669"/>
    <property type="project" value="UniProtKB-UniRule"/>
</dbReference>
<dbReference type="RefSeq" id="WP_145265107.1">
    <property type="nucleotide sequence ID" value="NZ_CP036316.1"/>
</dbReference>
<dbReference type="KEGG" id="chya:V22_34660"/>
<proteinExistence type="inferred from homology"/>
<dbReference type="PANTHER" id="PTHR35534:SF1">
    <property type="entry name" value="LARGE RIBOSOMAL SUBUNIT PROTEIN BL32"/>
    <property type="match status" value="1"/>
</dbReference>
<keyword evidence="2 5" id="KW-0689">Ribosomal protein</keyword>
<name>A0A517TCV3_9PLAN</name>
<dbReference type="SUPFAM" id="SSF57829">
    <property type="entry name" value="Zn-binding ribosomal proteins"/>
    <property type="match status" value="1"/>
</dbReference>
<dbReference type="Pfam" id="PF01783">
    <property type="entry name" value="Ribosomal_L32p"/>
    <property type="match status" value="1"/>
</dbReference>
<dbReference type="InterPro" id="IPR044957">
    <property type="entry name" value="Ribosomal_bL32_bact"/>
</dbReference>
<evidence type="ECO:0000256" key="6">
    <source>
        <dbReference type="SAM" id="MobiDB-lite"/>
    </source>
</evidence>
<evidence type="ECO:0000313" key="8">
    <source>
        <dbReference type="Proteomes" id="UP000319976"/>
    </source>
</evidence>
<dbReference type="AlphaFoldDB" id="A0A517TCV3"/>
<evidence type="ECO:0000256" key="3">
    <source>
        <dbReference type="ARBA" id="ARBA00023274"/>
    </source>
</evidence>
<organism evidence="7 8">
    <name type="scientific">Calycomorphotria hydatis</name>
    <dbReference type="NCBI Taxonomy" id="2528027"/>
    <lineage>
        <taxon>Bacteria</taxon>
        <taxon>Pseudomonadati</taxon>
        <taxon>Planctomycetota</taxon>
        <taxon>Planctomycetia</taxon>
        <taxon>Planctomycetales</taxon>
        <taxon>Planctomycetaceae</taxon>
        <taxon>Calycomorphotria</taxon>
    </lineage>
</organism>
<reference evidence="7 8" key="1">
    <citation type="submission" date="2019-02" db="EMBL/GenBank/DDBJ databases">
        <title>Deep-cultivation of Planctomycetes and their phenomic and genomic characterization uncovers novel biology.</title>
        <authorList>
            <person name="Wiegand S."/>
            <person name="Jogler M."/>
            <person name="Boedeker C."/>
            <person name="Pinto D."/>
            <person name="Vollmers J."/>
            <person name="Rivas-Marin E."/>
            <person name="Kohn T."/>
            <person name="Peeters S.H."/>
            <person name="Heuer A."/>
            <person name="Rast P."/>
            <person name="Oberbeckmann S."/>
            <person name="Bunk B."/>
            <person name="Jeske O."/>
            <person name="Meyerdierks A."/>
            <person name="Storesund J.E."/>
            <person name="Kallscheuer N."/>
            <person name="Luecker S."/>
            <person name="Lage O.M."/>
            <person name="Pohl T."/>
            <person name="Merkel B.J."/>
            <person name="Hornburger P."/>
            <person name="Mueller R.-W."/>
            <person name="Bruemmer F."/>
            <person name="Labrenz M."/>
            <person name="Spormann A.M."/>
            <person name="Op den Camp H."/>
            <person name="Overmann J."/>
            <person name="Amann R."/>
            <person name="Jetten M.S.M."/>
            <person name="Mascher T."/>
            <person name="Medema M.H."/>
            <person name="Devos D.P."/>
            <person name="Kaster A.-K."/>
            <person name="Ovreas L."/>
            <person name="Rohde M."/>
            <person name="Galperin M.Y."/>
            <person name="Jogler C."/>
        </authorList>
    </citation>
    <scope>NUCLEOTIDE SEQUENCE [LARGE SCALE GENOMIC DNA]</scope>
    <source>
        <strain evidence="7 8">V22</strain>
    </source>
</reference>
<dbReference type="NCBIfam" id="TIGR01031">
    <property type="entry name" value="rpmF_bact"/>
    <property type="match status" value="1"/>
</dbReference>
<feature type="region of interest" description="Disordered" evidence="6">
    <location>
        <begin position="1"/>
        <end position="21"/>
    </location>
</feature>
<dbReference type="InterPro" id="IPR002677">
    <property type="entry name" value="Ribosomal_bL32"/>
</dbReference>
<feature type="compositionally biased region" description="Basic residues" evidence="6">
    <location>
        <begin position="1"/>
        <end position="20"/>
    </location>
</feature>
<evidence type="ECO:0000256" key="1">
    <source>
        <dbReference type="ARBA" id="ARBA00008560"/>
    </source>
</evidence>
<dbReference type="Gene3D" id="1.20.5.640">
    <property type="entry name" value="Single helix bin"/>
    <property type="match status" value="1"/>
</dbReference>
<dbReference type="InterPro" id="IPR011332">
    <property type="entry name" value="Ribosomal_zn-bd"/>
</dbReference>